<dbReference type="EMBL" id="NRRL01000001">
    <property type="protein sequence ID" value="MBK1666498.1"/>
    <property type="molecule type" value="Genomic_DNA"/>
</dbReference>
<name>A0ABS1DA70_9PROT</name>
<evidence type="ECO:0000313" key="1">
    <source>
        <dbReference type="EMBL" id="MBK1666498.1"/>
    </source>
</evidence>
<sequence length="128" mass="14504">MDAASLADRDVFEFLEDDEFDYPYRLCRVPAACFTAVANADPRDFMDGMLPPRESVDYPEEIARFTDLRAWFDTEGIETALAHRPVIALLHNDRLKVLDGFHRLYLLIHEYGIGEITTAVGLGPPMEA</sequence>
<evidence type="ECO:0008006" key="3">
    <source>
        <dbReference type="Google" id="ProtNLM"/>
    </source>
</evidence>
<comment type="caution">
    <text evidence="1">The sequence shown here is derived from an EMBL/GenBank/DDBJ whole genome shotgun (WGS) entry which is preliminary data.</text>
</comment>
<gene>
    <name evidence="1" type="ORF">CKO28_00390</name>
</gene>
<reference evidence="1 2" key="1">
    <citation type="journal article" date="2020" name="Microorganisms">
        <title>Osmotic Adaptation and Compatible Solute Biosynthesis of Phototrophic Bacteria as Revealed from Genome Analyses.</title>
        <authorList>
            <person name="Imhoff J.F."/>
            <person name="Rahn T."/>
            <person name="Kunzel S."/>
            <person name="Keller A."/>
            <person name="Neulinger S.C."/>
        </authorList>
    </citation>
    <scope>NUCLEOTIDE SEQUENCE [LARGE SCALE GENOMIC DNA]</scope>
    <source>
        <strain evidence="1 2">DSM 9895</strain>
    </source>
</reference>
<organism evidence="1 2">
    <name type="scientific">Rhodovibrio sodomensis</name>
    <dbReference type="NCBI Taxonomy" id="1088"/>
    <lineage>
        <taxon>Bacteria</taxon>
        <taxon>Pseudomonadati</taxon>
        <taxon>Pseudomonadota</taxon>
        <taxon>Alphaproteobacteria</taxon>
        <taxon>Rhodospirillales</taxon>
        <taxon>Rhodovibrionaceae</taxon>
        <taxon>Rhodovibrio</taxon>
    </lineage>
</organism>
<proteinExistence type="predicted"/>
<dbReference type="Proteomes" id="UP001296873">
    <property type="component" value="Unassembled WGS sequence"/>
</dbReference>
<protein>
    <recommendedName>
        <fullName evidence="3">ParB/Sulfiredoxin domain-containing protein</fullName>
    </recommendedName>
</protein>
<accession>A0ABS1DA70</accession>
<evidence type="ECO:0000313" key="2">
    <source>
        <dbReference type="Proteomes" id="UP001296873"/>
    </source>
</evidence>
<keyword evidence="2" id="KW-1185">Reference proteome</keyword>